<dbReference type="Proteomes" id="UP001419268">
    <property type="component" value="Unassembled WGS sequence"/>
</dbReference>
<feature type="region of interest" description="Disordered" evidence="1">
    <location>
        <begin position="307"/>
        <end position="351"/>
    </location>
</feature>
<comment type="caution">
    <text evidence="2">The sequence shown here is derived from an EMBL/GenBank/DDBJ whole genome shotgun (WGS) entry which is preliminary data.</text>
</comment>
<evidence type="ECO:0000313" key="2">
    <source>
        <dbReference type="EMBL" id="KAK9139069.1"/>
    </source>
</evidence>
<organism evidence="2 3">
    <name type="scientific">Stephania cephalantha</name>
    <dbReference type="NCBI Taxonomy" id="152367"/>
    <lineage>
        <taxon>Eukaryota</taxon>
        <taxon>Viridiplantae</taxon>
        <taxon>Streptophyta</taxon>
        <taxon>Embryophyta</taxon>
        <taxon>Tracheophyta</taxon>
        <taxon>Spermatophyta</taxon>
        <taxon>Magnoliopsida</taxon>
        <taxon>Ranunculales</taxon>
        <taxon>Menispermaceae</taxon>
        <taxon>Menispermoideae</taxon>
        <taxon>Cissampelideae</taxon>
        <taxon>Stephania</taxon>
    </lineage>
</organism>
<sequence length="351" mass="38042">MKPDQPSECTNCSSEERWLLHNVRLREVYHRLCTSCVLKLHPGLFCPVCFEVYEGGSLPVDRVMCLRCSSVPHSSCVAKEVASCYICPPCLNPNFVFFSSGSLSLGCRNVKGETFGGGDRGAIDVKTAKVLVAAAHIASISMNKAAGVAKMEAEKKVREAALARKRAREALKRVSDLGFAEKAEGRDSKVVDKVAMPMPPRPPLVEHQKKFKGTNDGGVSPVLEHKPFVNHIARRPLEAGGALPSNNVVLEDKDKVLAGFCPPKAVQRGGTSNGGSFEDRNRLKGTTPLVTDSLRHPKIELATRLSTPRHNIAPGEKEKNGLFSTPPALGTPRHLQKSEVIGDPLMTKPNN</sequence>
<dbReference type="EMBL" id="JBBNAG010000004">
    <property type="protein sequence ID" value="KAK9139069.1"/>
    <property type="molecule type" value="Genomic_DNA"/>
</dbReference>
<evidence type="ECO:0008006" key="4">
    <source>
        <dbReference type="Google" id="ProtNLM"/>
    </source>
</evidence>
<dbReference type="AlphaFoldDB" id="A0AAP0JSK0"/>
<dbReference type="PANTHER" id="PTHR34451:SF7">
    <property type="entry name" value="PHD FINGER FAMILY PROTEIN"/>
    <property type="match status" value="1"/>
</dbReference>
<protein>
    <recommendedName>
        <fullName evidence="4">RING-type domain-containing protein</fullName>
    </recommendedName>
</protein>
<keyword evidence="3" id="KW-1185">Reference proteome</keyword>
<reference evidence="2 3" key="1">
    <citation type="submission" date="2024-01" db="EMBL/GenBank/DDBJ databases">
        <title>Genome assemblies of Stephania.</title>
        <authorList>
            <person name="Yang L."/>
        </authorList>
    </citation>
    <scope>NUCLEOTIDE SEQUENCE [LARGE SCALE GENOMIC DNA]</scope>
    <source>
        <strain evidence="2">JXDWG</strain>
        <tissue evidence="2">Leaf</tissue>
    </source>
</reference>
<name>A0AAP0JSK0_9MAGN</name>
<evidence type="ECO:0000256" key="1">
    <source>
        <dbReference type="SAM" id="MobiDB-lite"/>
    </source>
</evidence>
<evidence type="ECO:0000313" key="3">
    <source>
        <dbReference type="Proteomes" id="UP001419268"/>
    </source>
</evidence>
<accession>A0AAP0JSK0</accession>
<proteinExistence type="predicted"/>
<dbReference type="PANTHER" id="PTHR34451">
    <property type="entry name" value="PHD FINGER FAMILY PROTEIN"/>
    <property type="match status" value="1"/>
</dbReference>
<gene>
    <name evidence="2" type="ORF">Scep_008750</name>
</gene>